<dbReference type="InterPro" id="IPR050167">
    <property type="entry name" value="Ser_Thr_protein_kinase"/>
</dbReference>
<dbReference type="Proteomes" id="UP000095751">
    <property type="component" value="Unassembled WGS sequence"/>
</dbReference>
<feature type="compositionally biased region" description="Low complexity" evidence="1">
    <location>
        <begin position="110"/>
        <end position="132"/>
    </location>
</feature>
<dbReference type="PROSITE" id="PS50011">
    <property type="entry name" value="PROTEIN_KINASE_DOM"/>
    <property type="match status" value="1"/>
</dbReference>
<gene>
    <name evidence="3" type="ORF">FRACYDRAFT_242171</name>
</gene>
<protein>
    <submittedName>
        <fullName evidence="3">Kinase-like protein</fullName>
    </submittedName>
</protein>
<dbReference type="PANTHER" id="PTHR23257">
    <property type="entry name" value="SERINE-THREONINE PROTEIN KINASE"/>
    <property type="match status" value="1"/>
</dbReference>
<feature type="domain" description="Protein kinase" evidence="2">
    <location>
        <begin position="217"/>
        <end position="622"/>
    </location>
</feature>
<sequence>MRSVDDRCQGEEEEEEERRKSIDDADEENNYDSSSSKNHRRRKGRIRATQRDGTICREFHWSSHLLGLSLLVWSGVQIATTEYFQHQQSLWYIGNDVNNIDQTQERHRQQNQQQQQQYDDQYGNNNNNNNSNHRSIPGHPNDRHSNPHRPPRPLVKKKRKGSEKEKLEQGCELDPTWQTPDSNSRLLSCQILHELDLTEALASSSKSGSSSRRRRYLLSSAHLGSGLWRDVWKIRDNNIDGSNHDLNTKYVVLKTMKSEHEVIPRNLERHRREASSLDTLTSSQYVTDLYGYCGNSILTEFATQDLSHALNKNKNKNNKINDSERRRKIKDANRAVRAKEYKESLHLRIYDDNYNSTNTIAGEKKNEDDNKESNSTNNNNNGMPKFSAMASSSSSSSPLSLTTRLDWALQVSKGVADLHRSDIIHADITSKQFLVNWDNDSNNTARIKINDFNRCRFVPRRQQDHTASTAMNYTMNIDTAMNSTTTTTTTTNSTWSNRTDICKIRIPSAPGKYRSPEEYSDKPLTTQMDVYSLGHVLYEIWTSGQNPWNDVGAKRIKNMVMDGSLPIKLKKLEDDDVDASVEKKSFEADDRAFGRLIRECYRVDPERRITAEGLVEKLTKLLAREYKRKNS</sequence>
<dbReference type="Pfam" id="PF00069">
    <property type="entry name" value="Pkinase"/>
    <property type="match status" value="1"/>
</dbReference>
<dbReference type="GO" id="GO:0005737">
    <property type="term" value="C:cytoplasm"/>
    <property type="evidence" value="ECO:0007669"/>
    <property type="project" value="TreeGrafter"/>
</dbReference>
<feature type="compositionally biased region" description="Basic residues" evidence="1">
    <location>
        <begin position="37"/>
        <end position="47"/>
    </location>
</feature>
<keyword evidence="4" id="KW-1185">Reference proteome</keyword>
<feature type="compositionally biased region" description="Basic residues" evidence="1">
    <location>
        <begin position="146"/>
        <end position="161"/>
    </location>
</feature>
<dbReference type="GO" id="GO:0007165">
    <property type="term" value="P:signal transduction"/>
    <property type="evidence" value="ECO:0007669"/>
    <property type="project" value="TreeGrafter"/>
</dbReference>
<evidence type="ECO:0000313" key="4">
    <source>
        <dbReference type="Proteomes" id="UP000095751"/>
    </source>
</evidence>
<dbReference type="GO" id="GO:0004672">
    <property type="term" value="F:protein kinase activity"/>
    <property type="evidence" value="ECO:0007669"/>
    <property type="project" value="InterPro"/>
</dbReference>
<evidence type="ECO:0000256" key="1">
    <source>
        <dbReference type="SAM" id="MobiDB-lite"/>
    </source>
</evidence>
<feature type="region of interest" description="Disordered" evidence="1">
    <location>
        <begin position="312"/>
        <end position="335"/>
    </location>
</feature>
<dbReference type="PANTHER" id="PTHR23257:SF958">
    <property type="entry name" value="SERINE_THREONINE-PROTEIN KINASE WNK4"/>
    <property type="match status" value="1"/>
</dbReference>
<dbReference type="KEGG" id="fcy:FRACYDRAFT_242171"/>
<organism evidence="3 4">
    <name type="scientific">Fragilariopsis cylindrus CCMP1102</name>
    <dbReference type="NCBI Taxonomy" id="635003"/>
    <lineage>
        <taxon>Eukaryota</taxon>
        <taxon>Sar</taxon>
        <taxon>Stramenopiles</taxon>
        <taxon>Ochrophyta</taxon>
        <taxon>Bacillariophyta</taxon>
        <taxon>Bacillariophyceae</taxon>
        <taxon>Bacillariophycidae</taxon>
        <taxon>Bacillariales</taxon>
        <taxon>Bacillariaceae</taxon>
        <taxon>Fragilariopsis</taxon>
    </lineage>
</organism>
<dbReference type="AlphaFoldDB" id="A0A1E7F6R7"/>
<feature type="region of interest" description="Disordered" evidence="1">
    <location>
        <begin position="356"/>
        <end position="395"/>
    </location>
</feature>
<dbReference type="InterPro" id="IPR001245">
    <property type="entry name" value="Ser-Thr/Tyr_kinase_cat_dom"/>
</dbReference>
<dbReference type="Gene3D" id="1.10.510.10">
    <property type="entry name" value="Transferase(Phosphotransferase) domain 1"/>
    <property type="match status" value="1"/>
</dbReference>
<dbReference type="GO" id="GO:0005524">
    <property type="term" value="F:ATP binding"/>
    <property type="evidence" value="ECO:0007669"/>
    <property type="project" value="InterPro"/>
</dbReference>
<dbReference type="InterPro" id="IPR011009">
    <property type="entry name" value="Kinase-like_dom_sf"/>
</dbReference>
<feature type="region of interest" description="Disordered" evidence="1">
    <location>
        <begin position="104"/>
        <end position="179"/>
    </location>
</feature>
<dbReference type="EMBL" id="KV784361">
    <property type="protein sequence ID" value="OEU13819.1"/>
    <property type="molecule type" value="Genomic_DNA"/>
</dbReference>
<feature type="compositionally biased region" description="Low complexity" evidence="1">
    <location>
        <begin position="373"/>
        <end position="395"/>
    </location>
</feature>
<name>A0A1E7F6R7_9STRA</name>
<feature type="compositionally biased region" description="Basic and acidic residues" evidence="1">
    <location>
        <begin position="362"/>
        <end position="372"/>
    </location>
</feature>
<evidence type="ECO:0000313" key="3">
    <source>
        <dbReference type="EMBL" id="OEU13819.1"/>
    </source>
</evidence>
<reference evidence="3 4" key="1">
    <citation type="submission" date="2016-09" db="EMBL/GenBank/DDBJ databases">
        <title>Extensive genetic diversity and differential bi-allelic expression allows diatom success in the polar Southern Ocean.</title>
        <authorList>
            <consortium name="DOE Joint Genome Institute"/>
            <person name="Mock T."/>
            <person name="Otillar R.P."/>
            <person name="Strauss J."/>
            <person name="Dupont C."/>
            <person name="Frickenhaus S."/>
            <person name="Maumus F."/>
            <person name="Mcmullan M."/>
            <person name="Sanges R."/>
            <person name="Schmutz J."/>
            <person name="Toseland A."/>
            <person name="Valas R."/>
            <person name="Veluchamy A."/>
            <person name="Ward B.J."/>
            <person name="Allen A."/>
            <person name="Barry K."/>
            <person name="Falciatore A."/>
            <person name="Ferrante M."/>
            <person name="Fortunato A.E."/>
            <person name="Gloeckner G."/>
            <person name="Gruber A."/>
            <person name="Hipkin R."/>
            <person name="Janech M."/>
            <person name="Kroth P."/>
            <person name="Leese F."/>
            <person name="Lindquist E."/>
            <person name="Lyon B.R."/>
            <person name="Martin J."/>
            <person name="Mayer C."/>
            <person name="Parker M."/>
            <person name="Quesneville H."/>
            <person name="Raymond J."/>
            <person name="Uhlig C."/>
            <person name="Valentin K.U."/>
            <person name="Worden A.Z."/>
            <person name="Armbrust E.V."/>
            <person name="Bowler C."/>
            <person name="Green B."/>
            <person name="Moulton V."/>
            <person name="Van Oosterhout C."/>
            <person name="Grigoriev I."/>
        </authorList>
    </citation>
    <scope>NUCLEOTIDE SEQUENCE [LARGE SCALE GENOMIC DNA]</scope>
    <source>
        <strain evidence="3 4">CCMP1102</strain>
    </source>
</reference>
<keyword evidence="3" id="KW-0808">Transferase</keyword>
<dbReference type="SUPFAM" id="SSF56112">
    <property type="entry name" value="Protein kinase-like (PK-like)"/>
    <property type="match status" value="1"/>
</dbReference>
<keyword evidence="3" id="KW-0418">Kinase</keyword>
<dbReference type="InParanoid" id="A0A1E7F6R7"/>
<proteinExistence type="predicted"/>
<dbReference type="InterPro" id="IPR000719">
    <property type="entry name" value="Prot_kinase_dom"/>
</dbReference>
<evidence type="ECO:0000259" key="2">
    <source>
        <dbReference type="PROSITE" id="PS50011"/>
    </source>
</evidence>
<feature type="region of interest" description="Disordered" evidence="1">
    <location>
        <begin position="1"/>
        <end position="47"/>
    </location>
</feature>
<feature type="compositionally biased region" description="Basic and acidic residues" evidence="1">
    <location>
        <begin position="1"/>
        <end position="10"/>
    </location>
</feature>
<accession>A0A1E7F6R7</accession>
<dbReference type="Pfam" id="PF07714">
    <property type="entry name" value="PK_Tyr_Ser-Thr"/>
    <property type="match status" value="1"/>
</dbReference>
<dbReference type="OrthoDB" id="41771at2759"/>
<feature type="compositionally biased region" description="Basic and acidic residues" evidence="1">
    <location>
        <begin position="319"/>
        <end position="335"/>
    </location>
</feature>